<accession>A0A1I8MPJ7</accession>
<keyword evidence="4" id="KW-0812">Transmembrane</keyword>
<evidence type="ECO:0000256" key="4">
    <source>
        <dbReference type="SAM" id="Phobius"/>
    </source>
</evidence>
<keyword evidence="3" id="KW-0808">Transferase</keyword>
<evidence type="ECO:0000256" key="5">
    <source>
        <dbReference type="SAM" id="SignalP"/>
    </source>
</evidence>
<dbReference type="AlphaFoldDB" id="A0A1I8MPJ7"/>
<dbReference type="GO" id="GO:0008194">
    <property type="term" value="F:UDP-glycosyltransferase activity"/>
    <property type="evidence" value="ECO:0007669"/>
    <property type="project" value="InterPro"/>
</dbReference>
<dbReference type="EnsemblMetazoa" id="MDOA007127-RC">
    <property type="protein sequence ID" value="MDOA007127-PC"/>
    <property type="gene ID" value="MDOA007127"/>
</dbReference>
<dbReference type="VEuPathDB" id="VectorBase:MDOA007127"/>
<evidence type="ECO:0000256" key="1">
    <source>
        <dbReference type="ARBA" id="ARBA00009995"/>
    </source>
</evidence>
<dbReference type="Gene3D" id="3.40.50.2000">
    <property type="entry name" value="Glycogen Phosphorylase B"/>
    <property type="match status" value="2"/>
</dbReference>
<keyword evidence="5" id="KW-0732">Signal</keyword>
<evidence type="ECO:0000256" key="2">
    <source>
        <dbReference type="ARBA" id="ARBA00022676"/>
    </source>
</evidence>
<evidence type="ECO:0008006" key="7">
    <source>
        <dbReference type="Google" id="ProtNLM"/>
    </source>
</evidence>
<sequence length="530" mass="59928">MNFLGFVFVIIGFACVALIQNNEASRILSVFPSPSKSHLLIHCAVAQTLAEAGHEVTVLATIGNRDDATTMAMHRRAAYKFIAIEGPTFDRAFSQEMVNRPMAIYRRVFNILETIFTLANSTMNHPQMQEFLATHKAGDFDALILGYFMNDFMLGLGAHFQCPVILSFMIQPIFPINRIIGNPSESSYVPNLYTGLKQPMSFRQRVKNYLSTIFEQKILATILEWNLQKLYRYNFPADRYPPLEEVYKNVSLVLTNHHFSQGPIRPNVPALIEIGGIQIKEKPDPLPKEIADIMDSAENGVIYFSLGTNVQGSNLSPEKAKMIFNVLSQLPYTVLMKWGDKAFPGQAKNIIYKSWLPQDDILAHPKVKLFITHGGQGSVVESQYHGVPMVGIPFFGDQHSNMANVRSSGFGLSLKYATLTEEELRSTVLEVLNNPKYRENVQTFSKLYRDRPMTPRQLVRYWVDYVIRHNGAKHMQSPAVHMTWWQIQSLDVIGFLLVVVLGVVGVFVGLCKFLCCKGKKKSVNLKKKNK</sequence>
<dbReference type="InterPro" id="IPR002213">
    <property type="entry name" value="UDP_glucos_trans"/>
</dbReference>
<feature type="chain" id="PRO_5044560636" description="UDP-glucoronosyl and UDP-glucosyl transferase" evidence="5">
    <location>
        <begin position="25"/>
        <end position="530"/>
    </location>
</feature>
<name>A0A1I8MPJ7_MUSDO</name>
<keyword evidence="4" id="KW-0472">Membrane</keyword>
<dbReference type="InterPro" id="IPR050271">
    <property type="entry name" value="UDP-glycosyltransferase"/>
</dbReference>
<feature type="signal peptide" evidence="5">
    <location>
        <begin position="1"/>
        <end position="24"/>
    </location>
</feature>
<dbReference type="VEuPathDB" id="VectorBase:MDOMA2_004543"/>
<comment type="similarity">
    <text evidence="1">Belongs to the UDP-glycosyltransferase family.</text>
</comment>
<evidence type="ECO:0000256" key="3">
    <source>
        <dbReference type="ARBA" id="ARBA00022679"/>
    </source>
</evidence>
<protein>
    <recommendedName>
        <fullName evidence="7">UDP-glucoronosyl and UDP-glucosyl transferase</fullName>
    </recommendedName>
</protein>
<keyword evidence="4" id="KW-1133">Transmembrane helix</keyword>
<reference evidence="6" key="1">
    <citation type="submission" date="2020-05" db="UniProtKB">
        <authorList>
            <consortium name="EnsemblMetazoa"/>
        </authorList>
    </citation>
    <scope>IDENTIFICATION</scope>
    <source>
        <strain evidence="6">Aabys</strain>
    </source>
</reference>
<dbReference type="Pfam" id="PF00201">
    <property type="entry name" value="UDPGT"/>
    <property type="match status" value="1"/>
</dbReference>
<dbReference type="SUPFAM" id="SSF53756">
    <property type="entry name" value="UDP-Glycosyltransferase/glycogen phosphorylase"/>
    <property type="match status" value="1"/>
</dbReference>
<evidence type="ECO:0000313" key="6">
    <source>
        <dbReference type="EnsemblMetazoa" id="MDOA007127-PC"/>
    </source>
</evidence>
<organism evidence="6">
    <name type="scientific">Musca domestica</name>
    <name type="common">House fly</name>
    <dbReference type="NCBI Taxonomy" id="7370"/>
    <lineage>
        <taxon>Eukaryota</taxon>
        <taxon>Metazoa</taxon>
        <taxon>Ecdysozoa</taxon>
        <taxon>Arthropoda</taxon>
        <taxon>Hexapoda</taxon>
        <taxon>Insecta</taxon>
        <taxon>Pterygota</taxon>
        <taxon>Neoptera</taxon>
        <taxon>Endopterygota</taxon>
        <taxon>Diptera</taxon>
        <taxon>Brachycera</taxon>
        <taxon>Muscomorpha</taxon>
        <taxon>Muscoidea</taxon>
        <taxon>Muscidae</taxon>
        <taxon>Musca</taxon>
    </lineage>
</organism>
<dbReference type="FunFam" id="3.40.50.2000:FF:000050">
    <property type="entry name" value="UDP-glucuronosyltransferase"/>
    <property type="match status" value="1"/>
</dbReference>
<dbReference type="PANTHER" id="PTHR48043">
    <property type="entry name" value="EG:EG0003.4 PROTEIN-RELATED"/>
    <property type="match status" value="1"/>
</dbReference>
<feature type="transmembrane region" description="Helical" evidence="4">
    <location>
        <begin position="492"/>
        <end position="515"/>
    </location>
</feature>
<gene>
    <name evidence="6" type="primary">101889193</name>
</gene>
<dbReference type="CDD" id="cd03784">
    <property type="entry name" value="GT1_Gtf-like"/>
    <property type="match status" value="1"/>
</dbReference>
<proteinExistence type="inferred from homology"/>
<keyword evidence="2" id="KW-0328">Glycosyltransferase</keyword>
<dbReference type="PANTHER" id="PTHR48043:SF159">
    <property type="entry name" value="EG:EG0003.4 PROTEIN-RELATED"/>
    <property type="match status" value="1"/>
</dbReference>